<dbReference type="Pfam" id="PF05638">
    <property type="entry name" value="T6SS_HCP"/>
    <property type="match status" value="1"/>
</dbReference>
<evidence type="ECO:0000313" key="2">
    <source>
        <dbReference type="Proteomes" id="UP000505325"/>
    </source>
</evidence>
<dbReference type="Proteomes" id="UP000505325">
    <property type="component" value="Chromosome"/>
</dbReference>
<dbReference type="PANTHER" id="PTHR36152">
    <property type="entry name" value="CYTOPLASMIC PROTEIN-RELATED"/>
    <property type="match status" value="1"/>
</dbReference>
<dbReference type="InterPro" id="IPR036624">
    <property type="entry name" value="Hcp1-lik_sf"/>
</dbReference>
<keyword evidence="2" id="KW-1185">Reference proteome</keyword>
<dbReference type="PANTHER" id="PTHR36152:SF5">
    <property type="entry name" value="PROTEIN HCP1"/>
    <property type="match status" value="1"/>
</dbReference>
<gene>
    <name evidence="1" type="ORF">PMPD1_1601</name>
</gene>
<dbReference type="KEGG" id="pmak:PMPD1_1601"/>
<organism evidence="1 2">
    <name type="scientific">Paramixta manurensis</name>
    <dbReference type="NCBI Taxonomy" id="2740817"/>
    <lineage>
        <taxon>Bacteria</taxon>
        <taxon>Pseudomonadati</taxon>
        <taxon>Pseudomonadota</taxon>
        <taxon>Gammaproteobacteria</taxon>
        <taxon>Enterobacterales</taxon>
        <taxon>Erwiniaceae</taxon>
        <taxon>Paramixta</taxon>
    </lineage>
</organism>
<reference evidence="1 2" key="1">
    <citation type="submission" date="2020-06" db="EMBL/GenBank/DDBJ databases">
        <title>Genome sequence of Paramixta manurensis strain PD-1.</title>
        <authorList>
            <person name="Lee C.W."/>
            <person name="Kim J."/>
        </authorList>
    </citation>
    <scope>NUCLEOTIDE SEQUENCE [LARGE SCALE GENOMIC DNA]</scope>
    <source>
        <strain evidence="1 2">PD-1</strain>
    </source>
</reference>
<dbReference type="EMBL" id="CP054212">
    <property type="protein sequence ID" value="QKJ86552.1"/>
    <property type="molecule type" value="Genomic_DNA"/>
</dbReference>
<dbReference type="InterPro" id="IPR008514">
    <property type="entry name" value="T6SS_Hcp"/>
</dbReference>
<dbReference type="SUPFAM" id="SSF141452">
    <property type="entry name" value="Hcp1-like"/>
    <property type="match status" value="1"/>
</dbReference>
<dbReference type="RefSeq" id="WP_173633565.1">
    <property type="nucleotide sequence ID" value="NZ_CP054212.1"/>
</dbReference>
<dbReference type="InterPro" id="IPR053165">
    <property type="entry name" value="HSI-I_assembly_Hcp1"/>
</dbReference>
<protein>
    <submittedName>
        <fullName evidence="1">Type VI secretion system tube protein Hcp</fullName>
    </submittedName>
</protein>
<name>A0A6M8UI99_9GAMM</name>
<evidence type="ECO:0000313" key="1">
    <source>
        <dbReference type="EMBL" id="QKJ86552.1"/>
    </source>
</evidence>
<dbReference type="AlphaFoldDB" id="A0A6M8UI99"/>
<sequence length="151" mass="17005">MNDLFLKVHNVTGESKDANHPAWINIHAYTWGVTRSGNGPGMVNYHNLMVRTTIDKSTPALMLFASNGNRIRKAELSACKAGDGQIEYYRITLENVMVSEVLFDDSGLETEVEYEFQAETVKLQYWEQHALGGRGAETRAGWNIKHHTSSF</sequence>
<accession>A0A6M8UI99</accession>
<proteinExistence type="predicted"/>
<dbReference type="Gene3D" id="2.30.110.20">
    <property type="entry name" value="Hcp1-like"/>
    <property type="match status" value="1"/>
</dbReference>